<comment type="caution">
    <text evidence="2">The sequence shown here is derived from an EMBL/GenBank/DDBJ whole genome shotgun (WGS) entry which is preliminary data.</text>
</comment>
<dbReference type="EMBL" id="JARXVC010000012">
    <property type="protein sequence ID" value="MDH6283113.1"/>
    <property type="molecule type" value="Genomic_DNA"/>
</dbReference>
<dbReference type="PROSITE" id="PS00430">
    <property type="entry name" value="TONB_DEPENDENT_REC_1"/>
    <property type="match status" value="1"/>
</dbReference>
<keyword evidence="1" id="KW-0732">Signal</keyword>
<evidence type="ECO:0000313" key="2">
    <source>
        <dbReference type="EMBL" id="MDH6283113.1"/>
    </source>
</evidence>
<dbReference type="Proteomes" id="UP001160334">
    <property type="component" value="Unassembled WGS sequence"/>
</dbReference>
<protein>
    <submittedName>
        <fullName evidence="2">Uncharacterized protein</fullName>
    </submittedName>
</protein>
<dbReference type="InterPro" id="IPR010916">
    <property type="entry name" value="TonB_box_CS"/>
</dbReference>
<name>A0ABT6MFL2_9NOCA</name>
<accession>A0ABT6MFL2</accession>
<organism evidence="2 3">
    <name type="scientific">Prescottella agglutinans</name>
    <dbReference type="NCBI Taxonomy" id="1644129"/>
    <lineage>
        <taxon>Bacteria</taxon>
        <taxon>Bacillati</taxon>
        <taxon>Actinomycetota</taxon>
        <taxon>Actinomycetes</taxon>
        <taxon>Mycobacteriales</taxon>
        <taxon>Nocardiaceae</taxon>
        <taxon>Prescottella</taxon>
    </lineage>
</organism>
<feature type="signal peptide" evidence="1">
    <location>
        <begin position="1"/>
        <end position="19"/>
    </location>
</feature>
<evidence type="ECO:0000313" key="3">
    <source>
        <dbReference type="Proteomes" id="UP001160334"/>
    </source>
</evidence>
<sequence length="153" mass="15456">MVRRLVAAVGAGAAVVALAGCGTDSGASTPTTVTETVTVQATAGRLLDAAPAPVGHEAMLQYDKDGIYPVAGDTIDRTYSRIPAGWYVISTNPDAGDRGSWARCRTLACSPNDTIASGTLDGGTAFSAVKIEKTDAAFKMTGLLVAPGVSPIG</sequence>
<dbReference type="PROSITE" id="PS51257">
    <property type="entry name" value="PROKAR_LIPOPROTEIN"/>
    <property type="match status" value="1"/>
</dbReference>
<feature type="chain" id="PRO_5045329008" evidence="1">
    <location>
        <begin position="20"/>
        <end position="153"/>
    </location>
</feature>
<gene>
    <name evidence="2" type="ORF">M2280_004356</name>
</gene>
<proteinExistence type="predicted"/>
<reference evidence="2 3" key="1">
    <citation type="submission" date="2023-04" db="EMBL/GenBank/DDBJ databases">
        <title>Forest soil microbial communities from Buena Vista Peninsula, Colon Province, Panama.</title>
        <authorList>
            <person name="Bouskill N."/>
        </authorList>
    </citation>
    <scope>NUCLEOTIDE SEQUENCE [LARGE SCALE GENOMIC DNA]</scope>
    <source>
        <strain evidence="2 3">CFH S0262</strain>
    </source>
</reference>
<dbReference type="RefSeq" id="WP_280762379.1">
    <property type="nucleotide sequence ID" value="NZ_JARXVC010000012.1"/>
</dbReference>
<keyword evidence="3" id="KW-1185">Reference proteome</keyword>
<evidence type="ECO:0000256" key="1">
    <source>
        <dbReference type="SAM" id="SignalP"/>
    </source>
</evidence>